<dbReference type="GO" id="GO:0022900">
    <property type="term" value="P:electron transport chain"/>
    <property type="evidence" value="ECO:0007669"/>
    <property type="project" value="InterPro"/>
</dbReference>
<dbReference type="GeneID" id="14869050"/>
<evidence type="ECO:0000256" key="11">
    <source>
        <dbReference type="ARBA" id="ARBA00023136"/>
    </source>
</evidence>
<evidence type="ECO:0000256" key="7">
    <source>
        <dbReference type="ARBA" id="ARBA00022792"/>
    </source>
</evidence>
<evidence type="ECO:0000256" key="9">
    <source>
        <dbReference type="ARBA" id="ARBA00022989"/>
    </source>
</evidence>
<keyword evidence="9" id="KW-1133">Transmembrane helix</keyword>
<evidence type="ECO:0000256" key="8">
    <source>
        <dbReference type="ARBA" id="ARBA00022982"/>
    </source>
</evidence>
<evidence type="ECO:0000256" key="6">
    <source>
        <dbReference type="ARBA" id="ARBA00022692"/>
    </source>
</evidence>
<comment type="similarity">
    <text evidence="3">Belongs to the complex I NDUFB3 subunit family.</text>
</comment>
<keyword evidence="5" id="KW-0679">Respiratory chain</keyword>
<name>F4Q5Q3_CACFS</name>
<dbReference type="KEGG" id="dfa:DFA_08305"/>
<dbReference type="InterPro" id="IPR012576">
    <property type="entry name" value="NDUFB3"/>
</dbReference>
<evidence type="ECO:0000256" key="2">
    <source>
        <dbReference type="ARBA" id="ARBA00004298"/>
    </source>
</evidence>
<evidence type="ECO:0000313" key="13">
    <source>
        <dbReference type="Proteomes" id="UP000007797"/>
    </source>
</evidence>
<dbReference type="GO" id="GO:0005743">
    <property type="term" value="C:mitochondrial inner membrane"/>
    <property type="evidence" value="ECO:0007669"/>
    <property type="project" value="UniProtKB-SubCell"/>
</dbReference>
<comment type="function">
    <text evidence="1">Accessory subunit of the mitochondrial membrane respiratory chain NADH dehydrogenase (Complex I), that is believed not to be involved in catalysis. Complex I functions in the transfer of electrons from NADH to the respiratory chain. The immediate electron acceptor for the enzyme is believed to be ubiquinone.</text>
</comment>
<evidence type="ECO:0000256" key="5">
    <source>
        <dbReference type="ARBA" id="ARBA00022660"/>
    </source>
</evidence>
<keyword evidence="4" id="KW-0813">Transport</keyword>
<sequence>MVFGSINNWRNAKVFKPAFNNILPGFKPAVVLFTAYCVIEGLADVISPSKDAHH</sequence>
<evidence type="ECO:0000313" key="12">
    <source>
        <dbReference type="EMBL" id="EGG17312.1"/>
    </source>
</evidence>
<dbReference type="Pfam" id="PF08122">
    <property type="entry name" value="NDUF_B12"/>
    <property type="match status" value="1"/>
</dbReference>
<evidence type="ECO:0000256" key="1">
    <source>
        <dbReference type="ARBA" id="ARBA00003195"/>
    </source>
</evidence>
<dbReference type="AlphaFoldDB" id="F4Q5Q3"/>
<keyword evidence="7" id="KW-0999">Mitochondrion inner membrane</keyword>
<keyword evidence="6" id="KW-0812">Transmembrane</keyword>
<evidence type="ECO:0000256" key="4">
    <source>
        <dbReference type="ARBA" id="ARBA00022448"/>
    </source>
</evidence>
<evidence type="ECO:0008006" key="14">
    <source>
        <dbReference type="Google" id="ProtNLM"/>
    </source>
</evidence>
<dbReference type="OrthoDB" id="15795at2759"/>
<gene>
    <name evidence="12" type="ORF">DFA_08305</name>
</gene>
<keyword evidence="11" id="KW-0472">Membrane</keyword>
<evidence type="ECO:0000256" key="3">
    <source>
        <dbReference type="ARBA" id="ARBA00005667"/>
    </source>
</evidence>
<dbReference type="OMA" id="INAWRSK"/>
<keyword evidence="10" id="KW-0496">Mitochondrion</keyword>
<organism evidence="12 13">
    <name type="scientific">Cavenderia fasciculata</name>
    <name type="common">Slime mold</name>
    <name type="synonym">Dictyostelium fasciculatum</name>
    <dbReference type="NCBI Taxonomy" id="261658"/>
    <lineage>
        <taxon>Eukaryota</taxon>
        <taxon>Amoebozoa</taxon>
        <taxon>Evosea</taxon>
        <taxon>Eumycetozoa</taxon>
        <taxon>Dictyostelia</taxon>
        <taxon>Acytosteliales</taxon>
        <taxon>Cavenderiaceae</taxon>
        <taxon>Cavenderia</taxon>
    </lineage>
</organism>
<protein>
    <recommendedName>
        <fullName evidence="14">Transmembrane protein</fullName>
    </recommendedName>
</protein>
<dbReference type="Proteomes" id="UP000007797">
    <property type="component" value="Unassembled WGS sequence"/>
</dbReference>
<keyword evidence="13" id="KW-1185">Reference proteome</keyword>
<evidence type="ECO:0000256" key="10">
    <source>
        <dbReference type="ARBA" id="ARBA00023128"/>
    </source>
</evidence>
<accession>F4Q5Q3</accession>
<dbReference type="RefSeq" id="XP_004355796.1">
    <property type="nucleotide sequence ID" value="XM_004355743.1"/>
</dbReference>
<proteinExistence type="inferred from homology"/>
<reference evidence="13" key="1">
    <citation type="journal article" date="2011" name="Genome Res.">
        <title>Phylogeny-wide analysis of social amoeba genomes highlights ancient origins for complex intercellular communication.</title>
        <authorList>
            <person name="Heidel A.J."/>
            <person name="Lawal H.M."/>
            <person name="Felder M."/>
            <person name="Schilde C."/>
            <person name="Helps N.R."/>
            <person name="Tunggal B."/>
            <person name="Rivero F."/>
            <person name="John U."/>
            <person name="Schleicher M."/>
            <person name="Eichinger L."/>
            <person name="Platzer M."/>
            <person name="Noegel A.A."/>
            <person name="Schaap P."/>
            <person name="Gloeckner G."/>
        </authorList>
    </citation>
    <scope>NUCLEOTIDE SEQUENCE [LARGE SCALE GENOMIC DNA]</scope>
    <source>
        <strain evidence="13">SH3</strain>
    </source>
</reference>
<keyword evidence="8" id="KW-0249">Electron transport</keyword>
<dbReference type="EMBL" id="GL883021">
    <property type="protein sequence ID" value="EGG17312.1"/>
    <property type="molecule type" value="Genomic_DNA"/>
</dbReference>
<comment type="subcellular location">
    <subcellularLocation>
        <location evidence="2">Mitochondrion inner membrane</location>
        <topology evidence="2">Single-pass membrane protein</topology>
        <orientation evidence="2">Matrix side</orientation>
    </subcellularLocation>
</comment>